<proteinExistence type="predicted"/>
<dbReference type="Proteomes" id="UP001231649">
    <property type="component" value="Chromosome 1"/>
</dbReference>
<name>A0ACC2RCV6_9NEOP</name>
<reference evidence="1" key="1">
    <citation type="submission" date="2023-03" db="EMBL/GenBank/DDBJ databases">
        <title>Chromosome-level genomes of two armyworms, Mythimna separata and Mythimna loreyi, provide insights into the biosynthesis and reception of sex pheromones.</title>
        <authorList>
            <person name="Zhao H."/>
        </authorList>
    </citation>
    <scope>NUCLEOTIDE SEQUENCE</scope>
    <source>
        <strain evidence="1">BeijingLab</strain>
    </source>
</reference>
<protein>
    <submittedName>
        <fullName evidence="1">Uncharacterized protein</fullName>
    </submittedName>
</protein>
<comment type="caution">
    <text evidence="1">The sequence shown here is derived from an EMBL/GenBank/DDBJ whole genome shotgun (WGS) entry which is preliminary data.</text>
</comment>
<evidence type="ECO:0000313" key="1">
    <source>
        <dbReference type="EMBL" id="KAJ8737993.1"/>
    </source>
</evidence>
<sequence>MYVYTLLSICSLTAAANFEGLWNIVKSVVDLSHKVYVPVDARLNITQLARKYGYILQEHTVITEDEYVLHIHRIPNFQKRNGPIVLLMHGLLESSDSWTLMGPDKALAYVLSDQGFDVWMGNSRGNKHAQTHMTLNTSMSEYWDFTWEEIALYDLPAMIDYILEETESNGIYYVGHSQGTTVGYVLCSMKPEYNDKIKIMFSLAPVAWMGHVKSPIVRTFAPAQNLLHILLKYFNTYKVVEADILNKVLAFVCTIMSEKCDSILYALSGHETKLDDTFLSIILGHWPTGSSILQFLHYGQLVDSHRFCRFDYGEEDNIMKYGERIPPDYNLRYVTVPVVLFYSAHDWLADTQDVEILMNNLPNVNETIFIADFTHLDYVYASDALDVVYGRIINKINDYENYYYYLFRS</sequence>
<keyword evidence="2" id="KW-1185">Reference proteome</keyword>
<dbReference type="EMBL" id="CM056777">
    <property type="protein sequence ID" value="KAJ8737993.1"/>
    <property type="molecule type" value="Genomic_DNA"/>
</dbReference>
<accession>A0ACC2RCV6</accession>
<evidence type="ECO:0000313" key="2">
    <source>
        <dbReference type="Proteomes" id="UP001231649"/>
    </source>
</evidence>
<gene>
    <name evidence="1" type="ORF">PYW08_000588</name>
</gene>
<organism evidence="1 2">
    <name type="scientific">Mythimna loreyi</name>
    <dbReference type="NCBI Taxonomy" id="667449"/>
    <lineage>
        <taxon>Eukaryota</taxon>
        <taxon>Metazoa</taxon>
        <taxon>Ecdysozoa</taxon>
        <taxon>Arthropoda</taxon>
        <taxon>Hexapoda</taxon>
        <taxon>Insecta</taxon>
        <taxon>Pterygota</taxon>
        <taxon>Neoptera</taxon>
        <taxon>Endopterygota</taxon>
        <taxon>Lepidoptera</taxon>
        <taxon>Glossata</taxon>
        <taxon>Ditrysia</taxon>
        <taxon>Noctuoidea</taxon>
        <taxon>Noctuidae</taxon>
        <taxon>Noctuinae</taxon>
        <taxon>Hadenini</taxon>
        <taxon>Mythimna</taxon>
    </lineage>
</organism>